<evidence type="ECO:0000256" key="2">
    <source>
        <dbReference type="SAM" id="Phobius"/>
    </source>
</evidence>
<evidence type="ECO:0000256" key="1">
    <source>
        <dbReference type="SAM" id="MobiDB-lite"/>
    </source>
</evidence>
<proteinExistence type="predicted"/>
<dbReference type="AlphaFoldDB" id="A0A1H3UX23"/>
<dbReference type="EMBL" id="FNQB01000006">
    <property type="protein sequence ID" value="SDZ66359.1"/>
    <property type="molecule type" value="Genomic_DNA"/>
</dbReference>
<feature type="region of interest" description="Disordered" evidence="1">
    <location>
        <begin position="59"/>
        <end position="90"/>
    </location>
</feature>
<keyword evidence="2" id="KW-0472">Membrane</keyword>
<evidence type="ECO:0000313" key="3">
    <source>
        <dbReference type="EMBL" id="SDZ66359.1"/>
    </source>
</evidence>
<gene>
    <name evidence="3" type="ORF">SAMN05421684_8164</name>
</gene>
<keyword evidence="4" id="KW-1185">Reference proteome</keyword>
<protein>
    <submittedName>
        <fullName evidence="3">Uncharacterized protein</fullName>
    </submittedName>
</protein>
<organism evidence="3 4">
    <name type="scientific">Asanoa ishikariensis</name>
    <dbReference type="NCBI Taxonomy" id="137265"/>
    <lineage>
        <taxon>Bacteria</taxon>
        <taxon>Bacillati</taxon>
        <taxon>Actinomycetota</taxon>
        <taxon>Actinomycetes</taxon>
        <taxon>Micromonosporales</taxon>
        <taxon>Micromonosporaceae</taxon>
        <taxon>Asanoa</taxon>
    </lineage>
</organism>
<keyword evidence="2" id="KW-1133">Transmembrane helix</keyword>
<dbReference type="Proteomes" id="UP000199632">
    <property type="component" value="Unassembled WGS sequence"/>
</dbReference>
<sequence>MRRVFQLLGSSALRSRLGVAVVLAIVVFGVVGIARVVSGPDGRSAGVFPAVDISSTATTADPGAADDGVVEPRPATSTVVDPGPSLSPGAPEPAEIAKAFATSWLDRTAKVADWYAALVPHVTADLAAKLKGVDPVVVPAERLTGPPTVVPRGTGLVEVSYPVDSGTLLLRVVVAEGRWLVDGVDWERA</sequence>
<accession>A0A1H3UX23</accession>
<reference evidence="4" key="1">
    <citation type="submission" date="2016-10" db="EMBL/GenBank/DDBJ databases">
        <authorList>
            <person name="Varghese N."/>
            <person name="Submissions S."/>
        </authorList>
    </citation>
    <scope>NUCLEOTIDE SEQUENCE [LARGE SCALE GENOMIC DNA]</scope>
    <source>
        <strain evidence="4">DSM 44718</strain>
    </source>
</reference>
<keyword evidence="2" id="KW-0812">Transmembrane</keyword>
<dbReference type="STRING" id="137265.SAMN05421684_8164"/>
<name>A0A1H3UX23_9ACTN</name>
<dbReference type="OrthoDB" id="3372944at2"/>
<feature type="transmembrane region" description="Helical" evidence="2">
    <location>
        <begin position="17"/>
        <end position="37"/>
    </location>
</feature>
<evidence type="ECO:0000313" key="4">
    <source>
        <dbReference type="Proteomes" id="UP000199632"/>
    </source>
</evidence>